<comment type="caution">
    <text evidence="1">The sequence shown here is derived from an EMBL/GenBank/DDBJ whole genome shotgun (WGS) entry which is preliminary data.</text>
</comment>
<reference evidence="1" key="1">
    <citation type="submission" date="2020-04" db="EMBL/GenBank/DDBJ databases">
        <authorList>
            <person name="Alioto T."/>
            <person name="Alioto T."/>
            <person name="Gomez Garrido J."/>
        </authorList>
    </citation>
    <scope>NUCLEOTIDE SEQUENCE</scope>
    <source>
        <strain evidence="1">A484AB</strain>
    </source>
</reference>
<dbReference type="EMBL" id="CACRXK020001258">
    <property type="protein sequence ID" value="CAB3987962.1"/>
    <property type="molecule type" value="Genomic_DNA"/>
</dbReference>
<accession>A0A6S7GEY1</accession>
<dbReference type="Proteomes" id="UP001152795">
    <property type="component" value="Unassembled WGS sequence"/>
</dbReference>
<dbReference type="AlphaFoldDB" id="A0A6S7GEY1"/>
<evidence type="ECO:0000313" key="1">
    <source>
        <dbReference type="EMBL" id="CAB3987962.1"/>
    </source>
</evidence>
<protein>
    <submittedName>
        <fullName evidence="1">Uncharacterized protein</fullName>
    </submittedName>
</protein>
<name>A0A6S7GEY1_PARCT</name>
<organism evidence="1 2">
    <name type="scientific">Paramuricea clavata</name>
    <name type="common">Red gorgonian</name>
    <name type="synonym">Violescent sea-whip</name>
    <dbReference type="NCBI Taxonomy" id="317549"/>
    <lineage>
        <taxon>Eukaryota</taxon>
        <taxon>Metazoa</taxon>
        <taxon>Cnidaria</taxon>
        <taxon>Anthozoa</taxon>
        <taxon>Octocorallia</taxon>
        <taxon>Malacalcyonacea</taxon>
        <taxon>Plexauridae</taxon>
        <taxon>Paramuricea</taxon>
    </lineage>
</organism>
<sequence>MERLSPGLTPQDFFEVYKLLVKAELLENTTLISGSEILERFSHDLMIFLNESTEYQMKGNDSMFPEACVEYCNTIVNNTPQLMVEFIDLKDIYEKVQSRAGGGSHQRVSSGLINIKATSEGQLCGMNVFVERMPEAATLCGDINERIQLRVNHERYFQNQIAAMIRILNNFQRKIIAWFQSGTENCGNQPQQNPKEKGLRRAWLAINYLQSKTYAI</sequence>
<evidence type="ECO:0000313" key="2">
    <source>
        <dbReference type="Proteomes" id="UP001152795"/>
    </source>
</evidence>
<keyword evidence="2" id="KW-1185">Reference proteome</keyword>
<gene>
    <name evidence="1" type="ORF">PACLA_8A081838</name>
</gene>
<proteinExistence type="predicted"/>